<protein>
    <submittedName>
        <fullName evidence="1">Uncharacterized protein</fullName>
    </submittedName>
</protein>
<keyword evidence="2" id="KW-1185">Reference proteome</keyword>
<sequence length="417" mass="47638">MSCDFLFNFAGWPNESFTLLRRVIAETDLGNAKPSSFNRFTGLIEKNRIHILTKILQDNISLGASWKLIQEVKNIARTKKFVVSELDNVHHEDADIEDAYEPLLAQFPKLKNFVEDHANSFSKKKQEESELLSYRVLLNKVKDGSYGMNTEVIDLKPSPTQPIEIELIPFEQPNIPTDNNSTITQQQSIFLPQETNTIIPSCVITTTFWIYTGVNVSFNLAFYRTPIFQIPLNVIRAGLSIVDLSLGRSGQAWDKNTMDSFFVFLQKINACRCWCLVLDEMNPQQVQFMQQIDATNNIMKTYVPHSSLFDSYSMLSDRTALVFRGEPPHKDAREYFKHHDKSSLFFQLVCDFVSQDDLCLLSEWNQSMIGVCLSANRSCVCTTFGAVDADVVEDNIDATISRLEGDWECTKTRRNMI</sequence>
<comment type="caution">
    <text evidence="1">The sequence shown here is derived from an EMBL/GenBank/DDBJ whole genome shotgun (WGS) entry which is preliminary data.</text>
</comment>
<evidence type="ECO:0000313" key="2">
    <source>
        <dbReference type="Proteomes" id="UP001431209"/>
    </source>
</evidence>
<dbReference type="AlphaFoldDB" id="A0AAW2Z329"/>
<accession>A0AAW2Z329</accession>
<reference evidence="1 2" key="1">
    <citation type="submission" date="2024-03" db="EMBL/GenBank/DDBJ databases">
        <title>The Acrasis kona genome and developmental transcriptomes reveal deep origins of eukaryotic multicellular pathways.</title>
        <authorList>
            <person name="Sheikh S."/>
            <person name="Fu C.-J."/>
            <person name="Brown M.W."/>
            <person name="Baldauf S.L."/>
        </authorList>
    </citation>
    <scope>NUCLEOTIDE SEQUENCE [LARGE SCALE GENOMIC DNA]</scope>
    <source>
        <strain evidence="1 2">ATCC MYA-3509</strain>
    </source>
</reference>
<feature type="non-terminal residue" evidence="1">
    <location>
        <position position="417"/>
    </location>
</feature>
<organism evidence="1 2">
    <name type="scientific">Acrasis kona</name>
    <dbReference type="NCBI Taxonomy" id="1008807"/>
    <lineage>
        <taxon>Eukaryota</taxon>
        <taxon>Discoba</taxon>
        <taxon>Heterolobosea</taxon>
        <taxon>Tetramitia</taxon>
        <taxon>Eutetramitia</taxon>
        <taxon>Acrasidae</taxon>
        <taxon>Acrasis</taxon>
    </lineage>
</organism>
<gene>
    <name evidence="1" type="ORF">AKO1_004728</name>
</gene>
<name>A0AAW2Z329_9EUKA</name>
<evidence type="ECO:0000313" key="1">
    <source>
        <dbReference type="EMBL" id="KAL0484181.1"/>
    </source>
</evidence>
<dbReference type="Proteomes" id="UP001431209">
    <property type="component" value="Unassembled WGS sequence"/>
</dbReference>
<dbReference type="EMBL" id="JAOPGA020001028">
    <property type="protein sequence ID" value="KAL0484181.1"/>
    <property type="molecule type" value="Genomic_DNA"/>
</dbReference>
<proteinExistence type="predicted"/>